<keyword evidence="3" id="KW-0539">Nucleus</keyword>
<dbReference type="WBParaSite" id="TMUE_3000011149.1">
    <property type="protein sequence ID" value="TMUE_3000011149.1"/>
    <property type="gene ID" value="WBGene00301188"/>
</dbReference>
<accession>A0A5S6QVI6</accession>
<comment type="subcellular location">
    <subcellularLocation>
        <location evidence="1">Nucleus</location>
        <location evidence="1">Nucleolus</location>
    </subcellularLocation>
</comment>
<evidence type="ECO:0000256" key="3">
    <source>
        <dbReference type="ARBA" id="ARBA00023242"/>
    </source>
</evidence>
<dbReference type="Pfam" id="PF12328">
    <property type="entry name" value="Rpp20"/>
    <property type="match status" value="1"/>
</dbReference>
<keyword evidence="2" id="KW-0819">tRNA processing</keyword>
<reference evidence="5" key="1">
    <citation type="submission" date="2019-12" db="UniProtKB">
        <authorList>
            <consortium name="WormBaseParasite"/>
        </authorList>
    </citation>
    <scope>IDENTIFICATION</scope>
</reference>
<dbReference type="InterPro" id="IPR036882">
    <property type="entry name" value="Alba-like_dom_sf"/>
</dbReference>
<dbReference type="SUPFAM" id="SSF82704">
    <property type="entry name" value="AlbA-like"/>
    <property type="match status" value="1"/>
</dbReference>
<dbReference type="Proteomes" id="UP000046395">
    <property type="component" value="Unassembled WGS sequence"/>
</dbReference>
<dbReference type="Gene3D" id="3.30.110.20">
    <property type="entry name" value="Alba-like domain"/>
    <property type="match status" value="1"/>
</dbReference>
<name>A0A5S6QVI6_TRIMR</name>
<dbReference type="GO" id="GO:0003676">
    <property type="term" value="F:nucleic acid binding"/>
    <property type="evidence" value="ECO:0007669"/>
    <property type="project" value="InterPro"/>
</dbReference>
<evidence type="ECO:0000256" key="2">
    <source>
        <dbReference type="ARBA" id="ARBA00022694"/>
    </source>
</evidence>
<dbReference type="GO" id="GO:0000172">
    <property type="term" value="C:ribonuclease MRP complex"/>
    <property type="evidence" value="ECO:0007669"/>
    <property type="project" value="InterPro"/>
</dbReference>
<evidence type="ECO:0000256" key="1">
    <source>
        <dbReference type="ARBA" id="ARBA00004604"/>
    </source>
</evidence>
<dbReference type="GO" id="GO:0005655">
    <property type="term" value="C:nucleolar ribonuclease P complex"/>
    <property type="evidence" value="ECO:0007669"/>
    <property type="project" value="InterPro"/>
</dbReference>
<keyword evidence="4" id="KW-1185">Reference proteome</keyword>
<dbReference type="AlphaFoldDB" id="A0A5S6QVI6"/>
<dbReference type="STRING" id="70415.A0A5S6QVI6"/>
<evidence type="ECO:0000313" key="5">
    <source>
        <dbReference type="WBParaSite" id="TMUE_3000011149.1"/>
    </source>
</evidence>
<protein>
    <submittedName>
        <fullName evidence="5">Ribonuclease P protein subunit p20</fullName>
    </submittedName>
</protein>
<dbReference type="PANTHER" id="PTHR15314:SF1">
    <property type="entry name" value="RIBONUCLEASE P PROTEIN SUBUNIT P20"/>
    <property type="match status" value="1"/>
</dbReference>
<dbReference type="PANTHER" id="PTHR15314">
    <property type="entry name" value="RIBONUCLEASE P PROTEIN SUBUNIT P20"/>
    <property type="match status" value="1"/>
</dbReference>
<dbReference type="GO" id="GO:0001682">
    <property type="term" value="P:tRNA 5'-leader removal"/>
    <property type="evidence" value="ECO:0007669"/>
    <property type="project" value="InterPro"/>
</dbReference>
<evidence type="ECO:0000313" key="4">
    <source>
        <dbReference type="Proteomes" id="UP000046395"/>
    </source>
</evidence>
<dbReference type="InterPro" id="IPR014612">
    <property type="entry name" value="Pop7/Rpp20"/>
</dbReference>
<proteinExistence type="predicted"/>
<sequence length="148" mass="16492">MNGKHATISNPASCTTCTDSAKPLFEGRNYELRWRMPPQTAKGRNDIYVSKKTHLKAYMKRCRKALESGEDAIYLHGLGSAINRTIVLALRLKREALGSLDVDVTTTSQICTGDLVPLNDELDYKEVTKYTSAVHVKVFKSAVPVNNY</sequence>
<organism evidence="4 5">
    <name type="scientific">Trichuris muris</name>
    <name type="common">Mouse whipworm</name>
    <dbReference type="NCBI Taxonomy" id="70415"/>
    <lineage>
        <taxon>Eukaryota</taxon>
        <taxon>Metazoa</taxon>
        <taxon>Ecdysozoa</taxon>
        <taxon>Nematoda</taxon>
        <taxon>Enoplea</taxon>
        <taxon>Dorylaimia</taxon>
        <taxon>Trichinellida</taxon>
        <taxon>Trichuridae</taxon>
        <taxon>Trichuris</taxon>
    </lineage>
</organism>